<dbReference type="AlphaFoldDB" id="A0A0C1G6R7"/>
<dbReference type="RefSeq" id="WP_039472223.1">
    <property type="nucleotide sequence ID" value="NZ_JSYN01000004.1"/>
</dbReference>
<proteinExistence type="predicted"/>
<accession>A0A0C1G6R7</accession>
<comment type="caution">
    <text evidence="1">The sequence shown here is derived from an EMBL/GenBank/DDBJ whole genome shotgun (WGS) entry which is preliminary data.</text>
</comment>
<protein>
    <submittedName>
        <fullName evidence="1">Uncharacterized protein</fullName>
    </submittedName>
</protein>
<organism evidence="1 2">
    <name type="scientific">Pedobacter kyungheensis</name>
    <dbReference type="NCBI Taxonomy" id="1069985"/>
    <lineage>
        <taxon>Bacteria</taxon>
        <taxon>Pseudomonadati</taxon>
        <taxon>Bacteroidota</taxon>
        <taxon>Sphingobacteriia</taxon>
        <taxon>Sphingobacteriales</taxon>
        <taxon>Sphingobacteriaceae</taxon>
        <taxon>Pedobacter</taxon>
    </lineage>
</organism>
<gene>
    <name evidence="1" type="ORF">OC25_04480</name>
</gene>
<dbReference type="EMBL" id="JSYN01000004">
    <property type="protein sequence ID" value="KIA95814.1"/>
    <property type="molecule type" value="Genomic_DNA"/>
</dbReference>
<dbReference type="OrthoDB" id="825403at2"/>
<keyword evidence="2" id="KW-1185">Reference proteome</keyword>
<evidence type="ECO:0000313" key="1">
    <source>
        <dbReference type="EMBL" id="KIA95814.1"/>
    </source>
</evidence>
<name>A0A0C1G6R7_9SPHI</name>
<dbReference type="Proteomes" id="UP000031246">
    <property type="component" value="Unassembled WGS sequence"/>
</dbReference>
<sequence length="142" mass="16117">MKKLLVCAFLVVTLGSLSFTTRFGLDGYEIFLNNKSVLKQYINQPLNLRVLNLDQAKETDQLRIVYKHCRLDNGTGTGRGLALKDQSGTTLHQWSFSNEGQMTILVKELRQAEKKSGKNKLSLYYTARELEKGEMLAMISLK</sequence>
<reference evidence="1 2" key="1">
    <citation type="submission" date="2014-10" db="EMBL/GenBank/DDBJ databases">
        <title>Pedobacter Kyungheensis.</title>
        <authorList>
            <person name="Anderson B.M."/>
            <person name="Newman J.D."/>
        </authorList>
    </citation>
    <scope>NUCLEOTIDE SEQUENCE [LARGE SCALE GENOMIC DNA]</scope>
    <source>
        <strain evidence="1 2">KACC 16221</strain>
    </source>
</reference>
<evidence type="ECO:0000313" key="2">
    <source>
        <dbReference type="Proteomes" id="UP000031246"/>
    </source>
</evidence>